<evidence type="ECO:0000256" key="8">
    <source>
        <dbReference type="SAM" id="MobiDB-lite"/>
    </source>
</evidence>
<dbReference type="EMBL" id="JAEHOD010000005">
    <property type="protein sequence ID" value="KAG2452635.1"/>
    <property type="molecule type" value="Genomic_DNA"/>
</dbReference>
<proteinExistence type="inferred from homology"/>
<evidence type="ECO:0000313" key="10">
    <source>
        <dbReference type="Proteomes" id="UP000613740"/>
    </source>
</evidence>
<feature type="transmembrane region" description="Helical" evidence="7">
    <location>
        <begin position="523"/>
        <end position="543"/>
    </location>
</feature>
<dbReference type="GO" id="GO:0005315">
    <property type="term" value="F:phosphate transmembrane transporter activity"/>
    <property type="evidence" value="ECO:0007669"/>
    <property type="project" value="InterPro"/>
</dbReference>
<evidence type="ECO:0000313" key="9">
    <source>
        <dbReference type="EMBL" id="KAG2452635.1"/>
    </source>
</evidence>
<keyword evidence="3 7" id="KW-0592">Phosphate transport</keyword>
<comment type="function">
    <text evidence="7">Sodium-phosphate symporter.</text>
</comment>
<dbReference type="GO" id="GO:0035435">
    <property type="term" value="P:phosphate ion transmembrane transport"/>
    <property type="evidence" value="ECO:0007669"/>
    <property type="project" value="TreeGrafter"/>
</dbReference>
<dbReference type="Pfam" id="PF01384">
    <property type="entry name" value="PHO4"/>
    <property type="match status" value="1"/>
</dbReference>
<feature type="transmembrane region" description="Helical" evidence="7">
    <location>
        <begin position="33"/>
        <end position="52"/>
    </location>
</feature>
<evidence type="ECO:0000256" key="5">
    <source>
        <dbReference type="ARBA" id="ARBA00022989"/>
    </source>
</evidence>
<dbReference type="PANTHER" id="PTHR11101:SF94">
    <property type="entry name" value="PHOSPHATE TRANSPORTER"/>
    <property type="match status" value="1"/>
</dbReference>
<evidence type="ECO:0000256" key="6">
    <source>
        <dbReference type="ARBA" id="ARBA00023136"/>
    </source>
</evidence>
<keyword evidence="4 7" id="KW-0812">Transmembrane</keyword>
<keyword evidence="10" id="KW-1185">Reference proteome</keyword>
<evidence type="ECO:0000256" key="7">
    <source>
        <dbReference type="RuleBase" id="RU363058"/>
    </source>
</evidence>
<dbReference type="GO" id="GO:0016020">
    <property type="term" value="C:membrane"/>
    <property type="evidence" value="ECO:0007669"/>
    <property type="project" value="UniProtKB-SubCell"/>
</dbReference>
<dbReference type="OrthoDB" id="260807at2759"/>
<feature type="transmembrane region" description="Helical" evidence="7">
    <location>
        <begin position="563"/>
        <end position="582"/>
    </location>
</feature>
<dbReference type="InterPro" id="IPR001204">
    <property type="entry name" value="Phos_transporter"/>
</dbReference>
<dbReference type="AlphaFoldDB" id="A0A835WS30"/>
<feature type="transmembrane region" description="Helical" evidence="7">
    <location>
        <begin position="654"/>
        <end position="673"/>
    </location>
</feature>
<feature type="compositionally biased region" description="Gly residues" evidence="8">
    <location>
        <begin position="286"/>
        <end position="295"/>
    </location>
</feature>
<reference evidence="9" key="1">
    <citation type="journal article" date="2020" name="bioRxiv">
        <title>Comparative genomics of Chlamydomonas.</title>
        <authorList>
            <person name="Craig R.J."/>
            <person name="Hasan A.R."/>
            <person name="Ness R.W."/>
            <person name="Keightley P.D."/>
        </authorList>
    </citation>
    <scope>NUCLEOTIDE SEQUENCE</scope>
    <source>
        <strain evidence="9">CCAP 11/173</strain>
    </source>
</reference>
<feature type="transmembrane region" description="Helical" evidence="7">
    <location>
        <begin position="72"/>
        <end position="91"/>
    </location>
</feature>
<feature type="transmembrane region" description="Helical" evidence="7">
    <location>
        <begin position="137"/>
        <end position="162"/>
    </location>
</feature>
<feature type="transmembrane region" description="Helical" evidence="7">
    <location>
        <begin position="216"/>
        <end position="241"/>
    </location>
</feature>
<name>A0A835WS30_9CHLO</name>
<evidence type="ECO:0000256" key="4">
    <source>
        <dbReference type="ARBA" id="ARBA00022692"/>
    </source>
</evidence>
<gene>
    <name evidence="9" type="ORF">HYH02_002869</name>
</gene>
<feature type="compositionally biased region" description="Low complexity" evidence="8">
    <location>
        <begin position="296"/>
        <end position="305"/>
    </location>
</feature>
<protein>
    <recommendedName>
        <fullName evidence="7">Phosphate transporter</fullName>
    </recommendedName>
</protein>
<feature type="transmembrane region" description="Helical" evidence="7">
    <location>
        <begin position="174"/>
        <end position="196"/>
    </location>
</feature>
<comment type="caution">
    <text evidence="9">The sequence shown here is derived from an EMBL/GenBank/DDBJ whole genome shotgun (WGS) entry which is preliminary data.</text>
</comment>
<evidence type="ECO:0000256" key="3">
    <source>
        <dbReference type="ARBA" id="ARBA00022592"/>
    </source>
</evidence>
<feature type="region of interest" description="Disordered" evidence="8">
    <location>
        <begin position="286"/>
        <end position="383"/>
    </location>
</feature>
<evidence type="ECO:0000256" key="1">
    <source>
        <dbReference type="ARBA" id="ARBA00004141"/>
    </source>
</evidence>
<dbReference type="PANTHER" id="PTHR11101">
    <property type="entry name" value="PHOSPHATE TRANSPORTER"/>
    <property type="match status" value="1"/>
</dbReference>
<comment type="similarity">
    <text evidence="7">Belongs to the inorganic phosphate transporter (PiT) (TC 2.A.20) family.</text>
</comment>
<organism evidence="9 10">
    <name type="scientific">Chlamydomonas schloesseri</name>
    <dbReference type="NCBI Taxonomy" id="2026947"/>
    <lineage>
        <taxon>Eukaryota</taxon>
        <taxon>Viridiplantae</taxon>
        <taxon>Chlorophyta</taxon>
        <taxon>core chlorophytes</taxon>
        <taxon>Chlorophyceae</taxon>
        <taxon>CS clade</taxon>
        <taxon>Chlamydomonadales</taxon>
        <taxon>Chlamydomonadaceae</taxon>
        <taxon>Chlamydomonas</taxon>
    </lineage>
</organism>
<dbReference type="Proteomes" id="UP000613740">
    <property type="component" value="Unassembled WGS sequence"/>
</dbReference>
<sequence length="829" mass="84614">MAAFAFGWATGANDVANAFGTSVGAKTLTLRQAVLLAVAFEFTGALVLGRVSTSTIAGGIASIDFFLRDPEIYAYGMVCALAVGFVWQGLASYWEMNVSATHAIIGAIMGFSLVYGGSSAVNWATPDPTAFPPYNGVVPIVASWFVSPLLTGAASAGLFALLRRLVLRRHDAAGWALWILPPLVLFTTWINMYFVFTKGARKMLSEASGGEDWSDATALWVSGGISVAAAAGCTLVAVPLLRRRAASKYGAGGGGGGAMSRDSSRSALLDGGAAISIPLAALDGPGGGGGSGGVGAESSGGSSSSVHFHGLPHLRKVSGTARDGDGSLSGELGGGGGAGGGTSSADDLQPHGEGHRGHVYNYHHPSQHGSVQRSARGGRTNVGAGGGGGVVALGKEGHAPECGAAGGGGATPLQLHAYTALGDASAADGCAVACVSAAEAARRGHSGGSAGALVAAGTAPLLGTDGKRSGIGAWAERLRKAAMYGLEVDIHQVVDEDPLVAAIHAGAEEFDGRAEYVFSYLQVFSAICVIFAHGAGEVGYMAGPLATVYAVYHSGTLPHKVAAPVWCVLVSAFGLVTGLATFGYQVTRAMGTRMAKLTPSRGFCAELATALVILVASQYGLPTSSSQCITGGIVGVGMLEGLGGVNWGFFAKTFASWVSTLLICAAATAALFAQGVHAPSISHTRHLAVYEDRVLGLGNSLFRELNDTLHRFPPGGSSANPHLGRLPANTFDLLDTAIRQHVDIAKRYRHYLSQGTVAPDVVMSYLEKAVALLQSHSIVTLGQQLVYPGAELCNDGSFDPGHPATGRLPCATPALLRTAPYPVNLTTFP</sequence>
<keyword evidence="5 7" id="KW-1133">Transmembrane helix</keyword>
<keyword evidence="2 7" id="KW-0813">Transport</keyword>
<evidence type="ECO:0000256" key="2">
    <source>
        <dbReference type="ARBA" id="ARBA00022448"/>
    </source>
</evidence>
<accession>A0A835WS30</accession>
<keyword evidence="6 7" id="KW-0472">Membrane</keyword>
<feature type="transmembrane region" description="Helical" evidence="7">
    <location>
        <begin position="603"/>
        <end position="621"/>
    </location>
</feature>
<feature type="transmembrane region" description="Helical" evidence="7">
    <location>
        <begin position="103"/>
        <end position="125"/>
    </location>
</feature>
<comment type="subcellular location">
    <subcellularLocation>
        <location evidence="1 7">Membrane</location>
        <topology evidence="1 7">Multi-pass membrane protein</topology>
    </subcellularLocation>
</comment>
<feature type="compositionally biased region" description="Gly residues" evidence="8">
    <location>
        <begin position="331"/>
        <end position="342"/>
    </location>
</feature>